<dbReference type="Proteomes" id="UP000007523">
    <property type="component" value="Chromosome"/>
</dbReference>
<sequence length="129" mass="14261">MRGFAILLGFYFIGAMLHEFAHLPLPANVMGLILFTASLFLGWIRLEWVEEASGFLIKHMLLLFAPFVVGTMVFFGRIGEEALPLLLSLFGSTFGVLWITGWTVRLLGPGRKKTEQGSTTGQREKGEGA</sequence>
<evidence type="ECO:0000256" key="6">
    <source>
        <dbReference type="SAM" id="Phobius"/>
    </source>
</evidence>
<protein>
    <recommendedName>
        <fullName evidence="9">LrgA family protein</fullName>
    </recommendedName>
</protein>
<feature type="transmembrane region" description="Helical" evidence="6">
    <location>
        <begin position="82"/>
        <end position="104"/>
    </location>
</feature>
<keyword evidence="5 6" id="KW-0472">Membrane</keyword>
<evidence type="ECO:0000256" key="2">
    <source>
        <dbReference type="ARBA" id="ARBA00022475"/>
    </source>
</evidence>
<dbReference type="Pfam" id="PF03788">
    <property type="entry name" value="LrgA"/>
    <property type="match status" value="1"/>
</dbReference>
<evidence type="ECO:0000256" key="3">
    <source>
        <dbReference type="ARBA" id="ARBA00022692"/>
    </source>
</evidence>
<evidence type="ECO:0000313" key="8">
    <source>
        <dbReference type="Proteomes" id="UP000007523"/>
    </source>
</evidence>
<feature type="transmembrane region" description="Helical" evidence="6">
    <location>
        <begin position="27"/>
        <end position="44"/>
    </location>
</feature>
<dbReference type="HOGENOM" id="CLU_113736_4_2_9"/>
<evidence type="ECO:0000256" key="5">
    <source>
        <dbReference type="ARBA" id="ARBA00023136"/>
    </source>
</evidence>
<dbReference type="PANTHER" id="PTHR33931">
    <property type="entry name" value="HOLIN-LIKE PROTEIN CIDA-RELATED"/>
    <property type="match status" value="1"/>
</dbReference>
<proteinExistence type="predicted"/>
<keyword evidence="8" id="KW-1185">Reference proteome</keyword>
<reference evidence="7 8" key="1">
    <citation type="journal article" date="2012" name="J. Bacteriol.">
        <title>Complete Genome Sequence of Paenibacillus mucilaginosus 3016, a Bacterium Functional as Microbial Fertilizer.</title>
        <authorList>
            <person name="Ma M."/>
            <person name="Wang Z."/>
            <person name="Li L."/>
            <person name="Jiang X."/>
            <person name="Guan D."/>
            <person name="Cao F."/>
            <person name="Chen H."/>
            <person name="Wang X."/>
            <person name="Shen D."/>
            <person name="Du B."/>
            <person name="Li J."/>
        </authorList>
    </citation>
    <scope>NUCLEOTIDE SEQUENCE [LARGE SCALE GENOMIC DNA]</scope>
    <source>
        <strain evidence="7 8">3016</strain>
    </source>
</reference>
<dbReference type="EMBL" id="CP003235">
    <property type="protein sequence ID" value="AFC30020.1"/>
    <property type="molecule type" value="Genomic_DNA"/>
</dbReference>
<evidence type="ECO:0000256" key="1">
    <source>
        <dbReference type="ARBA" id="ARBA00004651"/>
    </source>
</evidence>
<comment type="subcellular location">
    <subcellularLocation>
        <location evidence="1">Cell membrane</location>
        <topology evidence="1">Multi-pass membrane protein</topology>
    </subcellularLocation>
</comment>
<dbReference type="GO" id="GO:0005886">
    <property type="term" value="C:plasma membrane"/>
    <property type="evidence" value="ECO:0007669"/>
    <property type="project" value="UniProtKB-SubCell"/>
</dbReference>
<dbReference type="AlphaFoldDB" id="H6ND59"/>
<organism evidence="7 8">
    <name type="scientific">Paenibacillus mucilaginosus 3016</name>
    <dbReference type="NCBI Taxonomy" id="1116391"/>
    <lineage>
        <taxon>Bacteria</taxon>
        <taxon>Bacillati</taxon>
        <taxon>Bacillota</taxon>
        <taxon>Bacilli</taxon>
        <taxon>Bacillales</taxon>
        <taxon>Paenibacillaceae</taxon>
        <taxon>Paenibacillus</taxon>
    </lineage>
</organism>
<dbReference type="RefSeq" id="WP_014370106.1">
    <property type="nucleotide sequence ID" value="NC_016935.1"/>
</dbReference>
<dbReference type="STRING" id="1116391.PM3016_3165"/>
<dbReference type="KEGG" id="pmq:PM3016_3165"/>
<gene>
    <name evidence="7" type="ORF">PM3016_3165</name>
</gene>
<accession>H6ND59</accession>
<evidence type="ECO:0008006" key="9">
    <source>
        <dbReference type="Google" id="ProtNLM"/>
    </source>
</evidence>
<evidence type="ECO:0000313" key="7">
    <source>
        <dbReference type="EMBL" id="AFC30020.1"/>
    </source>
</evidence>
<keyword evidence="2" id="KW-1003">Cell membrane</keyword>
<dbReference type="PANTHER" id="PTHR33931:SF2">
    <property type="entry name" value="HOLIN-LIKE PROTEIN CIDA"/>
    <property type="match status" value="1"/>
</dbReference>
<evidence type="ECO:0000256" key="4">
    <source>
        <dbReference type="ARBA" id="ARBA00022989"/>
    </source>
</evidence>
<dbReference type="InterPro" id="IPR005538">
    <property type="entry name" value="LrgA/CidA"/>
</dbReference>
<feature type="transmembrane region" description="Helical" evidence="6">
    <location>
        <begin position="56"/>
        <end position="76"/>
    </location>
</feature>
<keyword evidence="3 6" id="KW-0812">Transmembrane</keyword>
<name>H6ND59_9BACL</name>
<keyword evidence="4 6" id="KW-1133">Transmembrane helix</keyword>